<accession>A0A2U1NZ73</accession>
<dbReference type="AlphaFoldDB" id="A0A2U1NZ73"/>
<dbReference type="OrthoDB" id="1901675at2759"/>
<dbReference type="Proteomes" id="UP000245207">
    <property type="component" value="Unassembled WGS sequence"/>
</dbReference>
<reference evidence="1 2" key="1">
    <citation type="journal article" date="2018" name="Mol. Plant">
        <title>The genome of Artemisia annua provides insight into the evolution of Asteraceae family and artemisinin biosynthesis.</title>
        <authorList>
            <person name="Shen Q."/>
            <person name="Zhang L."/>
            <person name="Liao Z."/>
            <person name="Wang S."/>
            <person name="Yan T."/>
            <person name="Shi P."/>
            <person name="Liu M."/>
            <person name="Fu X."/>
            <person name="Pan Q."/>
            <person name="Wang Y."/>
            <person name="Lv Z."/>
            <person name="Lu X."/>
            <person name="Zhang F."/>
            <person name="Jiang W."/>
            <person name="Ma Y."/>
            <person name="Chen M."/>
            <person name="Hao X."/>
            <person name="Li L."/>
            <person name="Tang Y."/>
            <person name="Lv G."/>
            <person name="Zhou Y."/>
            <person name="Sun X."/>
            <person name="Brodelius P.E."/>
            <person name="Rose J.K.C."/>
            <person name="Tang K."/>
        </authorList>
    </citation>
    <scope>NUCLEOTIDE SEQUENCE [LARGE SCALE GENOMIC DNA]</scope>
    <source>
        <strain evidence="2">cv. Huhao1</strain>
        <tissue evidence="1">Leaf</tissue>
    </source>
</reference>
<protein>
    <submittedName>
        <fullName evidence="1">Toll/interleukin-1 receptor (TIR) domain-containing protein</fullName>
    </submittedName>
</protein>
<evidence type="ECO:0000313" key="1">
    <source>
        <dbReference type="EMBL" id="PWA78796.1"/>
    </source>
</evidence>
<gene>
    <name evidence="1" type="ORF">CTI12_AA211400</name>
</gene>
<keyword evidence="2" id="KW-1185">Reference proteome</keyword>
<sequence>MLRVLDLTCCPNLKSILCIPSTLEELYIDCCTTLEKITFQSARFKLQKFVYKGCFKLSEIQGLFKLVPIAKLDESDLGNMKCIKAYKDYMADLVGDVITVGRIWKIHILYEYCIKSIFLPHIKDQSITISEYTSLSSFLSFCVPLCPKKGRIQGLDITVLYKSLGEVKDMWALFAKITNITKVLLGFTTLWSIANPELMKMLCG</sequence>
<name>A0A2U1NZ73_ARTAN</name>
<keyword evidence="1" id="KW-0675">Receptor</keyword>
<dbReference type="STRING" id="35608.A0A2U1NZ73"/>
<organism evidence="1 2">
    <name type="scientific">Artemisia annua</name>
    <name type="common">Sweet wormwood</name>
    <dbReference type="NCBI Taxonomy" id="35608"/>
    <lineage>
        <taxon>Eukaryota</taxon>
        <taxon>Viridiplantae</taxon>
        <taxon>Streptophyta</taxon>
        <taxon>Embryophyta</taxon>
        <taxon>Tracheophyta</taxon>
        <taxon>Spermatophyta</taxon>
        <taxon>Magnoliopsida</taxon>
        <taxon>eudicotyledons</taxon>
        <taxon>Gunneridae</taxon>
        <taxon>Pentapetalae</taxon>
        <taxon>asterids</taxon>
        <taxon>campanulids</taxon>
        <taxon>Asterales</taxon>
        <taxon>Asteraceae</taxon>
        <taxon>Asteroideae</taxon>
        <taxon>Anthemideae</taxon>
        <taxon>Artemisiinae</taxon>
        <taxon>Artemisia</taxon>
    </lineage>
</organism>
<proteinExistence type="predicted"/>
<comment type="caution">
    <text evidence="1">The sequence shown here is derived from an EMBL/GenBank/DDBJ whole genome shotgun (WGS) entry which is preliminary data.</text>
</comment>
<evidence type="ECO:0000313" key="2">
    <source>
        <dbReference type="Proteomes" id="UP000245207"/>
    </source>
</evidence>
<dbReference type="EMBL" id="PKPP01001942">
    <property type="protein sequence ID" value="PWA78796.1"/>
    <property type="molecule type" value="Genomic_DNA"/>
</dbReference>